<feature type="region of interest" description="Disordered" evidence="1">
    <location>
        <begin position="32"/>
        <end position="54"/>
    </location>
</feature>
<gene>
    <name evidence="4" type="ORF">AUP43_13195</name>
</gene>
<feature type="domain" description="DUF4168" evidence="3">
    <location>
        <begin position="52"/>
        <end position="128"/>
    </location>
</feature>
<sequence length="136" mass="14308">MKQSRILTAPLMAPMAAAFLLAAAPLGLAPAMAQSAPPAAATPAPPSAAQISESQIDSYAEAALEINSIRTKWEPQIRQADSPEKAADAHREANKEMVSAVQNKGLSVEEYNSITAAAEADPDLSQKIVAMINEKR</sequence>
<evidence type="ECO:0000313" key="5">
    <source>
        <dbReference type="Proteomes" id="UP000076400"/>
    </source>
</evidence>
<feature type="chain" id="PRO_5007601986" description="DUF4168 domain-containing protein" evidence="2">
    <location>
        <begin position="36"/>
        <end position="136"/>
    </location>
</feature>
<dbReference type="OrthoDB" id="7365708at2"/>
<feature type="compositionally biased region" description="Low complexity" evidence="1">
    <location>
        <begin position="32"/>
        <end position="50"/>
    </location>
</feature>
<comment type="caution">
    <text evidence="4">The sequence shown here is derived from an EMBL/GenBank/DDBJ whole genome shotgun (WGS) entry which is preliminary data.</text>
</comment>
<keyword evidence="5" id="KW-1185">Reference proteome</keyword>
<organism evidence="4 5">
    <name type="scientific">Oceanibaculum pacificum</name>
    <dbReference type="NCBI Taxonomy" id="580166"/>
    <lineage>
        <taxon>Bacteria</taxon>
        <taxon>Pseudomonadati</taxon>
        <taxon>Pseudomonadota</taxon>
        <taxon>Alphaproteobacteria</taxon>
        <taxon>Rhodospirillales</taxon>
        <taxon>Oceanibaculaceae</taxon>
        <taxon>Oceanibaculum</taxon>
    </lineage>
</organism>
<protein>
    <recommendedName>
        <fullName evidence="3">DUF4168 domain-containing protein</fullName>
    </recommendedName>
</protein>
<dbReference type="Pfam" id="PF13767">
    <property type="entry name" value="DUF4168"/>
    <property type="match status" value="1"/>
</dbReference>
<dbReference type="Proteomes" id="UP000076400">
    <property type="component" value="Unassembled WGS sequence"/>
</dbReference>
<evidence type="ECO:0000313" key="4">
    <source>
        <dbReference type="EMBL" id="KZD03358.1"/>
    </source>
</evidence>
<dbReference type="AlphaFoldDB" id="A0A154VQ45"/>
<evidence type="ECO:0000259" key="3">
    <source>
        <dbReference type="Pfam" id="PF13767"/>
    </source>
</evidence>
<dbReference type="EMBL" id="LPXN01000147">
    <property type="protein sequence ID" value="KZD03358.1"/>
    <property type="molecule type" value="Genomic_DNA"/>
</dbReference>
<accession>A0A154VQ45</accession>
<reference evidence="4 5" key="1">
    <citation type="submission" date="2015-12" db="EMBL/GenBank/DDBJ databases">
        <title>Genome sequence of Oceanibaculum pacificum MCCC 1A02656.</title>
        <authorList>
            <person name="Lu L."/>
            <person name="Lai Q."/>
            <person name="Shao Z."/>
            <person name="Qian P."/>
        </authorList>
    </citation>
    <scope>NUCLEOTIDE SEQUENCE [LARGE SCALE GENOMIC DNA]</scope>
    <source>
        <strain evidence="4 5">MCCC 1A02656</strain>
    </source>
</reference>
<feature type="compositionally biased region" description="Basic and acidic residues" evidence="1">
    <location>
        <begin position="75"/>
        <end position="95"/>
    </location>
</feature>
<feature type="region of interest" description="Disordered" evidence="1">
    <location>
        <begin position="75"/>
        <end position="98"/>
    </location>
</feature>
<dbReference type="STRING" id="580166.AUP43_13195"/>
<dbReference type="RefSeq" id="WP_067559147.1">
    <property type="nucleotide sequence ID" value="NZ_LPXN01000147.1"/>
</dbReference>
<name>A0A154VQ45_9PROT</name>
<proteinExistence type="predicted"/>
<dbReference type="InterPro" id="IPR025433">
    <property type="entry name" value="DUF4168"/>
</dbReference>
<evidence type="ECO:0000256" key="2">
    <source>
        <dbReference type="SAM" id="SignalP"/>
    </source>
</evidence>
<keyword evidence="2" id="KW-0732">Signal</keyword>
<feature type="signal peptide" evidence="2">
    <location>
        <begin position="1"/>
        <end position="35"/>
    </location>
</feature>
<evidence type="ECO:0000256" key="1">
    <source>
        <dbReference type="SAM" id="MobiDB-lite"/>
    </source>
</evidence>